<proteinExistence type="predicted"/>
<gene>
    <name evidence="2" type="ORF">O7M46_00240</name>
</gene>
<dbReference type="InterPro" id="IPR051534">
    <property type="entry name" value="CBASS_pafABC_assoc_protein"/>
</dbReference>
<dbReference type="PROSITE" id="PS52050">
    <property type="entry name" value="WYL"/>
    <property type="match status" value="1"/>
</dbReference>
<accession>A0ABT9KBD8</accession>
<dbReference type="EMBL" id="JAQAHH010000001">
    <property type="protein sequence ID" value="MDP9499389.1"/>
    <property type="molecule type" value="Genomic_DNA"/>
</dbReference>
<organism evidence="2 3">
    <name type="scientific">Bisgaard Taxon 45</name>
    <dbReference type="NCBI Taxonomy" id="304289"/>
    <lineage>
        <taxon>Bacteria</taxon>
        <taxon>Pseudomonadati</taxon>
        <taxon>Pseudomonadota</taxon>
        <taxon>Gammaproteobacteria</taxon>
        <taxon>Pasteurellales</taxon>
        <taxon>Pasteurellaceae</taxon>
    </lineage>
</organism>
<reference evidence="2 3" key="1">
    <citation type="submission" date="2022-12" db="EMBL/GenBank/DDBJ databases">
        <title>Genome sequence of Pasteurellaceae Bisgaard Taxon 45.</title>
        <authorList>
            <person name="Foggin C."/>
            <person name="Rosen L.E."/>
            <person name="Henton M."/>
            <person name="Buys A."/>
            <person name="Floyd T."/>
            <person name="Turner A.D."/>
            <person name="Tarbin J."/>
            <person name="Lloyd A.S."/>
            <person name="Chaitezvi C."/>
            <person name="Ellis R.J."/>
            <person name="Roberts H.C."/>
            <person name="Dastjerdi A."/>
            <person name="Nunez A."/>
            <person name="Van Vliet A.H."/>
            <person name="Steinbach F."/>
        </authorList>
    </citation>
    <scope>NUCLEOTIDE SEQUENCE [LARGE SCALE GENOMIC DNA]</scope>
    <source>
        <strain evidence="2 3">VF20HR</strain>
    </source>
</reference>
<dbReference type="Pfam" id="PF13280">
    <property type="entry name" value="WYL"/>
    <property type="match status" value="1"/>
</dbReference>
<keyword evidence="3" id="KW-1185">Reference proteome</keyword>
<dbReference type="InterPro" id="IPR026881">
    <property type="entry name" value="WYL_dom"/>
</dbReference>
<name>A0ABT9KBD8_9PAST</name>
<feature type="domain" description="WYL" evidence="1">
    <location>
        <begin position="157"/>
        <end position="221"/>
    </location>
</feature>
<evidence type="ECO:0000313" key="3">
    <source>
        <dbReference type="Proteomes" id="UP001224083"/>
    </source>
</evidence>
<dbReference type="Proteomes" id="UP001224083">
    <property type="component" value="Unassembled WGS sequence"/>
</dbReference>
<dbReference type="PANTHER" id="PTHR34580">
    <property type="match status" value="1"/>
</dbReference>
<dbReference type="PANTHER" id="PTHR34580:SF1">
    <property type="entry name" value="PROTEIN PAFC"/>
    <property type="match status" value="1"/>
</dbReference>
<evidence type="ECO:0000259" key="1">
    <source>
        <dbReference type="Pfam" id="PF13280"/>
    </source>
</evidence>
<sequence>MKEDKYGALHLQLAILRLIPKSRKTSAKEIQARLAEIGYKRDIRTIQRQLLSLCEAFKTELDCDGEKPCGYRWKENSNGLGVPILTEHQSLVLMLAKNQLATLLPTNIMASMEPFFEQAKRNLLDDDAKKAGSEWLGKVAIAPTSQPLIPAKMNPEFFTIISTALYQNKMLNIRYKNSEGKQHSAQIKPLALVQQGPSCYLVAQYEDGNIFHLALHRFLDVNASTFTFQRPKEFNLKKYMDEARFGFGRGKKIRLTFHIDRLQGFYLLETPLSEDQTLLETHPDYYVMQATVVESAMLDGWLASYGEDIWHVKKEYL</sequence>
<protein>
    <submittedName>
        <fullName evidence="2">WYL domain-containing protein</fullName>
    </submittedName>
</protein>
<comment type="caution">
    <text evidence="2">The sequence shown here is derived from an EMBL/GenBank/DDBJ whole genome shotgun (WGS) entry which is preliminary data.</text>
</comment>
<evidence type="ECO:0000313" key="2">
    <source>
        <dbReference type="EMBL" id="MDP9499389.1"/>
    </source>
</evidence>